<keyword evidence="3" id="KW-1185">Reference proteome</keyword>
<accession>A0A517XNB6</accession>
<dbReference type="OrthoDB" id="2677932at2"/>
<dbReference type="AlphaFoldDB" id="A0A517XNB6"/>
<protein>
    <submittedName>
        <fullName evidence="2">Uncharacterized protein</fullName>
    </submittedName>
</protein>
<evidence type="ECO:0000313" key="2">
    <source>
        <dbReference type="EMBL" id="QDU19004.1"/>
    </source>
</evidence>
<feature type="region of interest" description="Disordered" evidence="1">
    <location>
        <begin position="1"/>
        <end position="22"/>
    </location>
</feature>
<evidence type="ECO:0000313" key="3">
    <source>
        <dbReference type="Proteomes" id="UP000319576"/>
    </source>
</evidence>
<proteinExistence type="predicted"/>
<organism evidence="2 3">
    <name type="scientific">Urbifossiella limnaea</name>
    <dbReference type="NCBI Taxonomy" id="2528023"/>
    <lineage>
        <taxon>Bacteria</taxon>
        <taxon>Pseudomonadati</taxon>
        <taxon>Planctomycetota</taxon>
        <taxon>Planctomycetia</taxon>
        <taxon>Gemmatales</taxon>
        <taxon>Gemmataceae</taxon>
        <taxon>Urbifossiella</taxon>
    </lineage>
</organism>
<dbReference type="KEGG" id="uli:ETAA1_09050"/>
<evidence type="ECO:0000256" key="1">
    <source>
        <dbReference type="SAM" id="MobiDB-lite"/>
    </source>
</evidence>
<sequence length="122" mass="12929">MKSPLDPTPSPADPRTRPVAAGLADGGDVYVRDANGTVHVLPDGPHLHPKVLGGAQPAMYAGDMTVRRGRVVDLTNLSGTFKFDDEDGLRDVADELRRAGLTVERGAVRFFPADGSRPVVLA</sequence>
<dbReference type="Proteomes" id="UP000319576">
    <property type="component" value="Chromosome"/>
</dbReference>
<reference evidence="2 3" key="1">
    <citation type="submission" date="2019-02" db="EMBL/GenBank/DDBJ databases">
        <title>Deep-cultivation of Planctomycetes and their phenomic and genomic characterization uncovers novel biology.</title>
        <authorList>
            <person name="Wiegand S."/>
            <person name="Jogler M."/>
            <person name="Boedeker C."/>
            <person name="Pinto D."/>
            <person name="Vollmers J."/>
            <person name="Rivas-Marin E."/>
            <person name="Kohn T."/>
            <person name="Peeters S.H."/>
            <person name="Heuer A."/>
            <person name="Rast P."/>
            <person name="Oberbeckmann S."/>
            <person name="Bunk B."/>
            <person name="Jeske O."/>
            <person name="Meyerdierks A."/>
            <person name="Storesund J.E."/>
            <person name="Kallscheuer N."/>
            <person name="Luecker S."/>
            <person name="Lage O.M."/>
            <person name="Pohl T."/>
            <person name="Merkel B.J."/>
            <person name="Hornburger P."/>
            <person name="Mueller R.-W."/>
            <person name="Bruemmer F."/>
            <person name="Labrenz M."/>
            <person name="Spormann A.M."/>
            <person name="Op den Camp H."/>
            <person name="Overmann J."/>
            <person name="Amann R."/>
            <person name="Jetten M.S.M."/>
            <person name="Mascher T."/>
            <person name="Medema M.H."/>
            <person name="Devos D.P."/>
            <person name="Kaster A.-K."/>
            <person name="Ovreas L."/>
            <person name="Rohde M."/>
            <person name="Galperin M.Y."/>
            <person name="Jogler C."/>
        </authorList>
    </citation>
    <scope>NUCLEOTIDE SEQUENCE [LARGE SCALE GENOMIC DNA]</scope>
    <source>
        <strain evidence="2 3">ETA_A1</strain>
    </source>
</reference>
<dbReference type="RefSeq" id="WP_145234677.1">
    <property type="nucleotide sequence ID" value="NZ_CP036273.1"/>
</dbReference>
<name>A0A517XNB6_9BACT</name>
<gene>
    <name evidence="2" type="ORF">ETAA1_09050</name>
</gene>
<dbReference type="EMBL" id="CP036273">
    <property type="protein sequence ID" value="QDU19004.1"/>
    <property type="molecule type" value="Genomic_DNA"/>
</dbReference>
<feature type="compositionally biased region" description="Pro residues" evidence="1">
    <location>
        <begin position="1"/>
        <end position="12"/>
    </location>
</feature>